<dbReference type="GO" id="GO:0003677">
    <property type="term" value="F:DNA binding"/>
    <property type="evidence" value="ECO:0007669"/>
    <property type="project" value="UniProtKB-KW"/>
</dbReference>
<dbReference type="OrthoDB" id="162505at2"/>
<evidence type="ECO:0000256" key="3">
    <source>
        <dbReference type="ARBA" id="ARBA00023163"/>
    </source>
</evidence>
<dbReference type="InterPro" id="IPR000524">
    <property type="entry name" value="Tscrpt_reg_HTH_GntR"/>
</dbReference>
<dbReference type="Pfam" id="PF00392">
    <property type="entry name" value="GntR"/>
    <property type="match status" value="1"/>
</dbReference>
<keyword evidence="6" id="KW-1185">Reference proteome</keyword>
<dbReference type="Gene3D" id="1.10.10.10">
    <property type="entry name" value="Winged helix-like DNA-binding domain superfamily/Winged helix DNA-binding domain"/>
    <property type="match status" value="1"/>
</dbReference>
<dbReference type="GO" id="GO:0003700">
    <property type="term" value="F:DNA-binding transcription factor activity"/>
    <property type="evidence" value="ECO:0007669"/>
    <property type="project" value="InterPro"/>
</dbReference>
<reference evidence="5 6" key="1">
    <citation type="submission" date="2017-06" db="EMBL/GenBank/DDBJ databases">
        <title>the draft geome sequence of Illustriluteabacillus marina B3227.</title>
        <authorList>
            <person name="He R.-H."/>
            <person name="Du Z.-J."/>
        </authorList>
    </citation>
    <scope>NUCLEOTIDE SEQUENCE [LARGE SCALE GENOMIC DNA]</scope>
    <source>
        <strain evidence="5 6">B3227</strain>
    </source>
</reference>
<keyword evidence="2" id="KW-0238">DNA-binding</keyword>
<dbReference type="PROSITE" id="PS50949">
    <property type="entry name" value="HTH_GNTR"/>
    <property type="match status" value="1"/>
</dbReference>
<keyword evidence="3" id="KW-0804">Transcription</keyword>
<dbReference type="AlphaFoldDB" id="A0A2I0QTE3"/>
<name>A0A2I0QTE3_9BACI</name>
<comment type="caution">
    <text evidence="5">The sequence shown here is derived from an EMBL/GenBank/DDBJ whole genome shotgun (WGS) entry which is preliminary data.</text>
</comment>
<proteinExistence type="predicted"/>
<evidence type="ECO:0000256" key="2">
    <source>
        <dbReference type="ARBA" id="ARBA00023125"/>
    </source>
</evidence>
<dbReference type="InterPro" id="IPR036388">
    <property type="entry name" value="WH-like_DNA-bd_sf"/>
</dbReference>
<dbReference type="SUPFAM" id="SSF46785">
    <property type="entry name" value="Winged helix' DNA-binding domain"/>
    <property type="match status" value="1"/>
</dbReference>
<gene>
    <name evidence="5" type="ORF">CEY16_06650</name>
</gene>
<evidence type="ECO:0000256" key="1">
    <source>
        <dbReference type="ARBA" id="ARBA00023015"/>
    </source>
</evidence>
<keyword evidence="1" id="KW-0805">Transcription regulation</keyword>
<feature type="domain" description="HTH gntR-type" evidence="4">
    <location>
        <begin position="19"/>
        <end position="87"/>
    </location>
</feature>
<sequence>MKVIKGGDSTLKKEFDEGKPIFQQVREQIEDQIVNDQLQEGDQAPSTTQLVNFYKINHVTVAKGVNQLVDEGILYKKRGVGMFVEEGAKEKLVQKRKSAFMDTYVVRLVREADKLGISENEVFDMIKKVKGSGSDDS</sequence>
<dbReference type="Proteomes" id="UP000243524">
    <property type="component" value="Unassembled WGS sequence"/>
</dbReference>
<dbReference type="EMBL" id="PJNH01000002">
    <property type="protein sequence ID" value="PKR77612.1"/>
    <property type="molecule type" value="Genomic_DNA"/>
</dbReference>
<dbReference type="PANTHER" id="PTHR38445">
    <property type="entry name" value="HTH-TYPE TRANSCRIPTIONAL REPRESSOR YTRA"/>
    <property type="match status" value="1"/>
</dbReference>
<dbReference type="CDD" id="cd07377">
    <property type="entry name" value="WHTH_GntR"/>
    <property type="match status" value="1"/>
</dbReference>
<accession>A0A2I0QTE3</accession>
<dbReference type="PANTHER" id="PTHR38445:SF10">
    <property type="entry name" value="GNTR-FAMILY TRANSCRIPTIONAL REGULATOR"/>
    <property type="match status" value="1"/>
</dbReference>
<protein>
    <submittedName>
        <fullName evidence="5">GntR family transcriptional regulator</fullName>
    </submittedName>
</protein>
<dbReference type="InterPro" id="IPR036390">
    <property type="entry name" value="WH_DNA-bd_sf"/>
</dbReference>
<dbReference type="SMART" id="SM00345">
    <property type="entry name" value="HTH_GNTR"/>
    <property type="match status" value="1"/>
</dbReference>
<organism evidence="5 6">
    <name type="scientific">Halalkalibacillus sediminis</name>
    <dbReference type="NCBI Taxonomy" id="2018042"/>
    <lineage>
        <taxon>Bacteria</taxon>
        <taxon>Bacillati</taxon>
        <taxon>Bacillota</taxon>
        <taxon>Bacilli</taxon>
        <taxon>Bacillales</taxon>
        <taxon>Bacillaceae</taxon>
        <taxon>Halalkalibacillus</taxon>
    </lineage>
</organism>
<evidence type="ECO:0000313" key="5">
    <source>
        <dbReference type="EMBL" id="PKR77612.1"/>
    </source>
</evidence>
<evidence type="ECO:0000259" key="4">
    <source>
        <dbReference type="PROSITE" id="PS50949"/>
    </source>
</evidence>
<evidence type="ECO:0000313" key="6">
    <source>
        <dbReference type="Proteomes" id="UP000243524"/>
    </source>
</evidence>